<gene>
    <name evidence="1" type="ORF">PanWU01x14_258100</name>
</gene>
<protein>
    <submittedName>
        <fullName evidence="1">Uncharacterized protein</fullName>
    </submittedName>
</protein>
<evidence type="ECO:0000313" key="2">
    <source>
        <dbReference type="Proteomes" id="UP000237105"/>
    </source>
</evidence>
<name>A0A2P5B9S2_PARAD</name>
<proteinExistence type="predicted"/>
<keyword evidence="2" id="KW-1185">Reference proteome</keyword>
<reference evidence="2" key="1">
    <citation type="submission" date="2016-06" db="EMBL/GenBank/DDBJ databases">
        <title>Parallel loss of symbiosis genes in relatives of nitrogen-fixing non-legume Parasponia.</title>
        <authorList>
            <person name="Van Velzen R."/>
            <person name="Holmer R."/>
            <person name="Bu F."/>
            <person name="Rutten L."/>
            <person name="Van Zeijl A."/>
            <person name="Liu W."/>
            <person name="Santuari L."/>
            <person name="Cao Q."/>
            <person name="Sharma T."/>
            <person name="Shen D."/>
            <person name="Roswanjaya Y."/>
            <person name="Wardhani T."/>
            <person name="Kalhor M.S."/>
            <person name="Jansen J."/>
            <person name="Van den Hoogen J."/>
            <person name="Gungor B."/>
            <person name="Hartog M."/>
            <person name="Hontelez J."/>
            <person name="Verver J."/>
            <person name="Yang W.-C."/>
            <person name="Schijlen E."/>
            <person name="Repin R."/>
            <person name="Schilthuizen M."/>
            <person name="Schranz E."/>
            <person name="Heidstra R."/>
            <person name="Miyata K."/>
            <person name="Fedorova E."/>
            <person name="Kohlen W."/>
            <person name="Bisseling T."/>
            <person name="Smit S."/>
            <person name="Geurts R."/>
        </authorList>
    </citation>
    <scope>NUCLEOTIDE SEQUENCE [LARGE SCALE GENOMIC DNA]</scope>
    <source>
        <strain evidence="2">cv. WU1-14</strain>
    </source>
</reference>
<dbReference type="AlphaFoldDB" id="A0A2P5B9S2"/>
<feature type="non-terminal residue" evidence="1">
    <location>
        <position position="70"/>
    </location>
</feature>
<dbReference type="EMBL" id="JXTB01000328">
    <property type="protein sequence ID" value="PON45540.1"/>
    <property type="molecule type" value="Genomic_DNA"/>
</dbReference>
<accession>A0A2P5B9S2</accession>
<evidence type="ECO:0000313" key="1">
    <source>
        <dbReference type="EMBL" id="PON45540.1"/>
    </source>
</evidence>
<organism evidence="1 2">
    <name type="scientific">Parasponia andersonii</name>
    <name type="common">Sponia andersonii</name>
    <dbReference type="NCBI Taxonomy" id="3476"/>
    <lineage>
        <taxon>Eukaryota</taxon>
        <taxon>Viridiplantae</taxon>
        <taxon>Streptophyta</taxon>
        <taxon>Embryophyta</taxon>
        <taxon>Tracheophyta</taxon>
        <taxon>Spermatophyta</taxon>
        <taxon>Magnoliopsida</taxon>
        <taxon>eudicotyledons</taxon>
        <taxon>Gunneridae</taxon>
        <taxon>Pentapetalae</taxon>
        <taxon>rosids</taxon>
        <taxon>fabids</taxon>
        <taxon>Rosales</taxon>
        <taxon>Cannabaceae</taxon>
        <taxon>Parasponia</taxon>
    </lineage>
</organism>
<sequence length="70" mass="7799">MRTNGDRRWLFGQKTLSLARAIEFSSSSPGERCRYLRLGREPTVGVGVDCRIRVPTSLSGPCVCKDERLG</sequence>
<dbReference type="Proteomes" id="UP000237105">
    <property type="component" value="Unassembled WGS sequence"/>
</dbReference>
<comment type="caution">
    <text evidence="1">The sequence shown here is derived from an EMBL/GenBank/DDBJ whole genome shotgun (WGS) entry which is preliminary data.</text>
</comment>